<dbReference type="RefSeq" id="WP_328937668.1">
    <property type="nucleotide sequence ID" value="NZ_CP108133.1"/>
</dbReference>
<proteinExistence type="predicted"/>
<name>A0ABZ1JIU9_9ACTN</name>
<evidence type="ECO:0000313" key="2">
    <source>
        <dbReference type="Proteomes" id="UP001432166"/>
    </source>
</evidence>
<dbReference type="EMBL" id="CP108133">
    <property type="protein sequence ID" value="WTP49633.1"/>
    <property type="molecule type" value="Genomic_DNA"/>
</dbReference>
<protein>
    <recommendedName>
        <fullName evidence="3">CopG family transcriptional regulator</fullName>
    </recommendedName>
</protein>
<keyword evidence="2" id="KW-1185">Reference proteome</keyword>
<dbReference type="Proteomes" id="UP001432166">
    <property type="component" value="Chromosome"/>
</dbReference>
<organism evidence="1 2">
    <name type="scientific">Streptomyces tauricus</name>
    <dbReference type="NCBI Taxonomy" id="68274"/>
    <lineage>
        <taxon>Bacteria</taxon>
        <taxon>Bacillati</taxon>
        <taxon>Actinomycetota</taxon>
        <taxon>Actinomycetes</taxon>
        <taxon>Kitasatosporales</taxon>
        <taxon>Streptomycetaceae</taxon>
        <taxon>Streptomyces</taxon>
        <taxon>Streptomyces aurantiacus group</taxon>
    </lineage>
</organism>
<evidence type="ECO:0008006" key="3">
    <source>
        <dbReference type="Google" id="ProtNLM"/>
    </source>
</evidence>
<reference evidence="1" key="1">
    <citation type="submission" date="2022-10" db="EMBL/GenBank/DDBJ databases">
        <title>The complete genomes of actinobacterial strains from the NBC collection.</title>
        <authorList>
            <person name="Joergensen T.S."/>
            <person name="Alvarez Arevalo M."/>
            <person name="Sterndorff E.B."/>
            <person name="Faurdal D."/>
            <person name="Vuksanovic O."/>
            <person name="Mourched A.-S."/>
            <person name="Charusanti P."/>
            <person name="Shaw S."/>
            <person name="Blin K."/>
            <person name="Weber T."/>
        </authorList>
    </citation>
    <scope>NUCLEOTIDE SEQUENCE</scope>
    <source>
        <strain evidence="1">NBC_00189</strain>
    </source>
</reference>
<accession>A0ABZ1JIU9</accession>
<sequence length="63" mass="7210">MPMIPKAFKLPDYKARALHDYAVQAGKSDGELLRDLVDQFLTEKGYDPFDYIAPLTPPNRTNR</sequence>
<evidence type="ECO:0000313" key="1">
    <source>
        <dbReference type="EMBL" id="WTP49633.1"/>
    </source>
</evidence>
<gene>
    <name evidence="1" type="ORF">OG288_15785</name>
</gene>